<sequence length="62" mass="6918">MTAAGLGMRTGIRYTGITSNTRRKEETREPLFTTTCVDVRLSCIFSSIKSNFCVRVLKSLSI</sequence>
<organism evidence="1 2">
    <name type="scientific">Portunus trituberculatus</name>
    <name type="common">Swimming crab</name>
    <name type="synonym">Neptunus trituberculatus</name>
    <dbReference type="NCBI Taxonomy" id="210409"/>
    <lineage>
        <taxon>Eukaryota</taxon>
        <taxon>Metazoa</taxon>
        <taxon>Ecdysozoa</taxon>
        <taxon>Arthropoda</taxon>
        <taxon>Crustacea</taxon>
        <taxon>Multicrustacea</taxon>
        <taxon>Malacostraca</taxon>
        <taxon>Eumalacostraca</taxon>
        <taxon>Eucarida</taxon>
        <taxon>Decapoda</taxon>
        <taxon>Pleocyemata</taxon>
        <taxon>Brachyura</taxon>
        <taxon>Eubrachyura</taxon>
        <taxon>Portunoidea</taxon>
        <taxon>Portunidae</taxon>
        <taxon>Portuninae</taxon>
        <taxon>Portunus</taxon>
    </lineage>
</organism>
<reference evidence="1 2" key="1">
    <citation type="submission" date="2019-05" db="EMBL/GenBank/DDBJ databases">
        <title>Another draft genome of Portunus trituberculatus and its Hox gene families provides insights of decapod evolution.</title>
        <authorList>
            <person name="Jeong J.-H."/>
            <person name="Song I."/>
            <person name="Kim S."/>
            <person name="Choi T."/>
            <person name="Kim D."/>
            <person name="Ryu S."/>
            <person name="Kim W."/>
        </authorList>
    </citation>
    <scope>NUCLEOTIDE SEQUENCE [LARGE SCALE GENOMIC DNA]</scope>
    <source>
        <tissue evidence="1">Muscle</tissue>
    </source>
</reference>
<protein>
    <submittedName>
        <fullName evidence="1">Uncharacterized protein</fullName>
    </submittedName>
</protein>
<evidence type="ECO:0000313" key="2">
    <source>
        <dbReference type="Proteomes" id="UP000324222"/>
    </source>
</evidence>
<gene>
    <name evidence="1" type="ORF">E2C01_029767</name>
</gene>
<dbReference type="AlphaFoldDB" id="A0A5B7EVF2"/>
<accession>A0A5B7EVF2</accession>
<comment type="caution">
    <text evidence="1">The sequence shown here is derived from an EMBL/GenBank/DDBJ whole genome shotgun (WGS) entry which is preliminary data.</text>
</comment>
<dbReference type="Proteomes" id="UP000324222">
    <property type="component" value="Unassembled WGS sequence"/>
</dbReference>
<proteinExistence type="predicted"/>
<name>A0A5B7EVF2_PORTR</name>
<keyword evidence="2" id="KW-1185">Reference proteome</keyword>
<evidence type="ECO:0000313" key="1">
    <source>
        <dbReference type="EMBL" id="MPC36314.1"/>
    </source>
</evidence>
<dbReference type="EMBL" id="VSRR010003482">
    <property type="protein sequence ID" value="MPC36314.1"/>
    <property type="molecule type" value="Genomic_DNA"/>
</dbReference>